<feature type="compositionally biased region" description="Basic and acidic residues" evidence="2">
    <location>
        <begin position="763"/>
        <end position="773"/>
    </location>
</feature>
<feature type="transmembrane region" description="Helical" evidence="3">
    <location>
        <begin position="93"/>
        <end position="114"/>
    </location>
</feature>
<feature type="region of interest" description="Disordered" evidence="2">
    <location>
        <begin position="736"/>
        <end position="786"/>
    </location>
</feature>
<dbReference type="SMART" id="SM00184">
    <property type="entry name" value="RING"/>
    <property type="match status" value="1"/>
</dbReference>
<feature type="region of interest" description="Disordered" evidence="2">
    <location>
        <begin position="385"/>
        <end position="410"/>
    </location>
</feature>
<evidence type="ECO:0000256" key="1">
    <source>
        <dbReference type="PROSITE-ProRule" id="PRU00175"/>
    </source>
</evidence>
<feature type="transmembrane region" description="Helical" evidence="3">
    <location>
        <begin position="120"/>
        <end position="137"/>
    </location>
</feature>
<feature type="compositionally biased region" description="Basic and acidic residues" evidence="2">
    <location>
        <begin position="460"/>
        <end position="470"/>
    </location>
</feature>
<feature type="transmembrane region" description="Helical" evidence="3">
    <location>
        <begin position="180"/>
        <end position="202"/>
    </location>
</feature>
<keyword evidence="1" id="KW-0862">Zinc</keyword>
<dbReference type="Gene3D" id="3.30.40.10">
    <property type="entry name" value="Zinc/RING finger domain, C3HC4 (zinc finger)"/>
    <property type="match status" value="1"/>
</dbReference>
<dbReference type="RefSeq" id="XP_029220029.1">
    <property type="nucleotide sequence ID" value="XM_029364106.1"/>
</dbReference>
<dbReference type="AlphaFoldDB" id="A0A2A9MKR5"/>
<organism evidence="5 6">
    <name type="scientific">Besnoitia besnoiti</name>
    <name type="common">Apicomplexan protozoan</name>
    <dbReference type="NCBI Taxonomy" id="94643"/>
    <lineage>
        <taxon>Eukaryota</taxon>
        <taxon>Sar</taxon>
        <taxon>Alveolata</taxon>
        <taxon>Apicomplexa</taxon>
        <taxon>Conoidasida</taxon>
        <taxon>Coccidia</taxon>
        <taxon>Eucoccidiorida</taxon>
        <taxon>Eimeriorina</taxon>
        <taxon>Sarcocystidae</taxon>
        <taxon>Besnoitia</taxon>
    </lineage>
</organism>
<feature type="domain" description="RING-type" evidence="4">
    <location>
        <begin position="890"/>
        <end position="929"/>
    </location>
</feature>
<keyword evidence="3" id="KW-1133">Transmembrane helix</keyword>
<dbReference type="OrthoDB" id="3045089at2759"/>
<dbReference type="PANTHER" id="PTHR22996:SF0">
    <property type="entry name" value="RE60872P-RELATED"/>
    <property type="match status" value="1"/>
</dbReference>
<feature type="transmembrane region" description="Helical" evidence="3">
    <location>
        <begin position="340"/>
        <end position="360"/>
    </location>
</feature>
<dbReference type="STRING" id="94643.A0A2A9MKR5"/>
<feature type="transmembrane region" description="Helical" evidence="3">
    <location>
        <begin position="149"/>
        <end position="168"/>
    </location>
</feature>
<dbReference type="InterPro" id="IPR001841">
    <property type="entry name" value="Znf_RING"/>
</dbReference>
<feature type="region of interest" description="Disordered" evidence="2">
    <location>
        <begin position="940"/>
        <end position="984"/>
    </location>
</feature>
<evidence type="ECO:0000313" key="5">
    <source>
        <dbReference type="EMBL" id="PFH36020.1"/>
    </source>
</evidence>
<dbReference type="SUPFAM" id="SSF57850">
    <property type="entry name" value="RING/U-box"/>
    <property type="match status" value="1"/>
</dbReference>
<feature type="transmembrane region" description="Helical" evidence="3">
    <location>
        <begin position="214"/>
        <end position="237"/>
    </location>
</feature>
<dbReference type="Proteomes" id="UP000224006">
    <property type="component" value="Chromosome IV"/>
</dbReference>
<dbReference type="InterPro" id="IPR045194">
    <property type="entry name" value="MGRN1/RNF157-like"/>
</dbReference>
<evidence type="ECO:0000256" key="2">
    <source>
        <dbReference type="SAM" id="MobiDB-lite"/>
    </source>
</evidence>
<dbReference type="GO" id="GO:0061630">
    <property type="term" value="F:ubiquitin protein ligase activity"/>
    <property type="evidence" value="ECO:0007669"/>
    <property type="project" value="UniProtKB-EC"/>
</dbReference>
<name>A0A2A9MKR5_BESBE</name>
<dbReference type="KEGG" id="bbes:BESB_056710"/>
<feature type="region of interest" description="Disordered" evidence="2">
    <location>
        <begin position="450"/>
        <end position="509"/>
    </location>
</feature>
<dbReference type="Pfam" id="PF13920">
    <property type="entry name" value="zf-C3HC4_3"/>
    <property type="match status" value="1"/>
</dbReference>
<keyword evidence="3" id="KW-0812">Transmembrane</keyword>
<dbReference type="GO" id="GO:0005737">
    <property type="term" value="C:cytoplasm"/>
    <property type="evidence" value="ECO:0007669"/>
    <property type="project" value="TreeGrafter"/>
</dbReference>
<evidence type="ECO:0000313" key="6">
    <source>
        <dbReference type="Proteomes" id="UP000224006"/>
    </source>
</evidence>
<evidence type="ECO:0000256" key="3">
    <source>
        <dbReference type="SAM" id="Phobius"/>
    </source>
</evidence>
<dbReference type="GeneID" id="40310600"/>
<dbReference type="InterPro" id="IPR013083">
    <property type="entry name" value="Znf_RING/FYVE/PHD"/>
</dbReference>
<dbReference type="PANTHER" id="PTHR22996">
    <property type="entry name" value="MAHOGUNIN"/>
    <property type="match status" value="1"/>
</dbReference>
<evidence type="ECO:0000259" key="4">
    <source>
        <dbReference type="PROSITE" id="PS50089"/>
    </source>
</evidence>
<keyword evidence="6" id="KW-1185">Reference proteome</keyword>
<feature type="region of interest" description="Disordered" evidence="2">
    <location>
        <begin position="558"/>
        <end position="709"/>
    </location>
</feature>
<feature type="transmembrane region" description="Helical" evidence="3">
    <location>
        <begin position="21"/>
        <end position="48"/>
    </location>
</feature>
<feature type="region of interest" description="Disordered" evidence="2">
    <location>
        <begin position="799"/>
        <end position="863"/>
    </location>
</feature>
<proteinExistence type="predicted"/>
<accession>A0A2A9MKR5</accession>
<comment type="caution">
    <text evidence="5">The sequence shown here is derived from an EMBL/GenBank/DDBJ whole genome shotgun (WGS) entry which is preliminary data.</text>
</comment>
<feature type="transmembrane region" description="Helical" evidence="3">
    <location>
        <begin position="54"/>
        <end position="72"/>
    </location>
</feature>
<dbReference type="VEuPathDB" id="ToxoDB:BESB_056710"/>
<feature type="compositionally biased region" description="Polar residues" evidence="2">
    <location>
        <begin position="567"/>
        <end position="580"/>
    </location>
</feature>
<dbReference type="PROSITE" id="PS50089">
    <property type="entry name" value="ZF_RING_2"/>
    <property type="match status" value="1"/>
</dbReference>
<reference evidence="5 6" key="1">
    <citation type="submission" date="2017-09" db="EMBL/GenBank/DDBJ databases">
        <title>Genome sequencing of Besnoitia besnoiti strain Bb-Ger1.</title>
        <authorList>
            <person name="Schares G."/>
            <person name="Venepally P."/>
            <person name="Lorenzi H.A."/>
        </authorList>
    </citation>
    <scope>NUCLEOTIDE SEQUENCE [LARGE SCALE GENOMIC DNA]</scope>
    <source>
        <strain evidence="5 6">Bb-Ger1</strain>
    </source>
</reference>
<gene>
    <name evidence="5" type="ORF">BESB_056710</name>
</gene>
<sequence>MFRPSLLLPSDEYRGSHMWQIGWMCSGVLFESGSVLLTAILAWCFAVLDVEKQVWATLPLPLCLFDASVLILSIRRLYLGQAWLLTSELRVRYLLVFSFLFRLLFSLTLSLVLLEVLALSVLPLPAFAAYGGGVLLNTRAQDGYTWVRLHVLDLVVFLTSLNVVLSSLAPSPWSSSSLLYPVFAVCIAFLALTLLLWYMVLTDPALRQDTLLRLAVNLLLHLSFSFFIFVVFLARFLDQRNARLFFDASHFFPPPLGAEANPRGAPPTPTSPARAPGLLSLLAFFLFAPARKHGVNSPFRTDFRPSVYPTAASSVSTLFSEAEGAVDPATVTATYWAVPLLFALLLAQILAGFCFVFLVASHTELRSPPHSPFLSDWSATAGPSPHSPLLAAARGAGSCRSDAETPPPLSRDMRVTLEKVGHHFYRILHSAAPPEAGPVERVSLLRDAFAPQGQGGKGGYAHDPRGDRVGGETAGKPAERSRAVPTGDPVDACQTPRGGSEEKESSHACRGAGGNVYAVAVDLQRAGCESGFDCSGPDDVPGVDGGEEKTRAQKGMLCGQGGGARQEGNSPGASPTQNLVQRRRPIEPERGGTQRPRRLAVRSTSMPNKGFVKRSRLQGGAAAQGTTTKLKQAPFLQRSGPRWPFSTRADVSRERMSASQGTEEDRSSTPPDEREISFEDATSQLLHLEGCDGPGEVAPLRPKGPGAFRSAAFEAEGGNLGMDAAGGTEASWMLRDTADGVPATPQERDEVARTETMSGGGARMRDTGRREDDAEREGEECGSDGDANIAASCAYAATPGRASGADRGPRAAASRRWVSRLDHLSPHGSAAEARTESNSGELPLQRRPGAGAPEAQEARGANGDRAVAAPEGLSHAGPVEGGQSEEGDSCIICYQNHPNAVLLYCGHGGLCFRCAQTCFHRNGRCPTCRQAVKGVVELQEDASDSSERPEVDLEEGEQQASNGRHRREGRRNVITATVKDVRRS</sequence>
<keyword evidence="1" id="KW-0863">Zinc-finger</keyword>
<feature type="transmembrane region" description="Helical" evidence="3">
    <location>
        <begin position="273"/>
        <end position="290"/>
    </location>
</feature>
<keyword evidence="3" id="KW-0472">Membrane</keyword>
<feature type="compositionally biased region" description="Basic and acidic residues" evidence="2">
    <location>
        <begin position="663"/>
        <end position="677"/>
    </location>
</feature>
<dbReference type="GO" id="GO:0016567">
    <property type="term" value="P:protein ubiquitination"/>
    <property type="evidence" value="ECO:0007669"/>
    <property type="project" value="TreeGrafter"/>
</dbReference>
<dbReference type="EMBL" id="NWUJ01000004">
    <property type="protein sequence ID" value="PFH36020.1"/>
    <property type="molecule type" value="Genomic_DNA"/>
</dbReference>
<feature type="compositionally biased region" description="Acidic residues" evidence="2">
    <location>
        <begin position="774"/>
        <end position="783"/>
    </location>
</feature>
<dbReference type="GO" id="GO:0008270">
    <property type="term" value="F:zinc ion binding"/>
    <property type="evidence" value="ECO:0007669"/>
    <property type="project" value="UniProtKB-KW"/>
</dbReference>
<keyword evidence="1" id="KW-0479">Metal-binding</keyword>
<protein>
    <submittedName>
        <fullName evidence="5">Zinc finger, C3HC4 type (RING finger) domain-containing protein</fullName>
    </submittedName>
</protein>